<keyword evidence="3" id="KW-1185">Reference proteome</keyword>
<keyword evidence="1" id="KW-1133">Transmembrane helix</keyword>
<dbReference type="Proteomes" id="UP000619376">
    <property type="component" value="Unassembled WGS sequence"/>
</dbReference>
<organism evidence="2 3">
    <name type="scientific">Deinococcus metalli</name>
    <dbReference type="NCBI Taxonomy" id="1141878"/>
    <lineage>
        <taxon>Bacteria</taxon>
        <taxon>Thermotogati</taxon>
        <taxon>Deinococcota</taxon>
        <taxon>Deinococci</taxon>
        <taxon>Deinococcales</taxon>
        <taxon>Deinococcaceae</taxon>
        <taxon>Deinococcus</taxon>
    </lineage>
</organism>
<sequence length="69" mass="7372">MGFTARRWIFNILFALWCVSVGLACFKLFLPWSGVAVTTGIVFAVAGAMIGLFDREPASPPSAAKPKAP</sequence>
<evidence type="ECO:0000256" key="1">
    <source>
        <dbReference type="SAM" id="Phobius"/>
    </source>
</evidence>
<name>A0ABQ3JXQ6_9DEIO</name>
<evidence type="ECO:0000313" key="3">
    <source>
        <dbReference type="Proteomes" id="UP000619376"/>
    </source>
</evidence>
<keyword evidence="1" id="KW-0812">Transmembrane</keyword>
<feature type="transmembrane region" description="Helical" evidence="1">
    <location>
        <begin position="35"/>
        <end position="53"/>
    </location>
</feature>
<gene>
    <name evidence="2" type="ORF">GCM10017781_44390</name>
</gene>
<dbReference type="EMBL" id="BNAJ01000018">
    <property type="protein sequence ID" value="GHF63569.1"/>
    <property type="molecule type" value="Genomic_DNA"/>
</dbReference>
<comment type="caution">
    <text evidence="2">The sequence shown here is derived from an EMBL/GenBank/DDBJ whole genome shotgun (WGS) entry which is preliminary data.</text>
</comment>
<evidence type="ECO:0008006" key="4">
    <source>
        <dbReference type="Google" id="ProtNLM"/>
    </source>
</evidence>
<accession>A0ABQ3JXQ6</accession>
<keyword evidence="1" id="KW-0472">Membrane</keyword>
<feature type="transmembrane region" description="Helical" evidence="1">
    <location>
        <begin position="12"/>
        <end position="29"/>
    </location>
</feature>
<evidence type="ECO:0000313" key="2">
    <source>
        <dbReference type="EMBL" id="GHF63569.1"/>
    </source>
</evidence>
<protein>
    <recommendedName>
        <fullName evidence="4">DUF4175 domain-containing protein</fullName>
    </recommendedName>
</protein>
<proteinExistence type="predicted"/>
<reference evidence="3" key="1">
    <citation type="journal article" date="2019" name="Int. J. Syst. Evol. Microbiol.">
        <title>The Global Catalogue of Microorganisms (GCM) 10K type strain sequencing project: providing services to taxonomists for standard genome sequencing and annotation.</title>
        <authorList>
            <consortium name="The Broad Institute Genomics Platform"/>
            <consortium name="The Broad Institute Genome Sequencing Center for Infectious Disease"/>
            <person name="Wu L."/>
            <person name="Ma J."/>
        </authorList>
    </citation>
    <scope>NUCLEOTIDE SEQUENCE [LARGE SCALE GENOMIC DNA]</scope>
    <source>
        <strain evidence="3">CGMCC 1.18437</strain>
    </source>
</reference>
<dbReference type="PROSITE" id="PS51257">
    <property type="entry name" value="PROKAR_LIPOPROTEIN"/>
    <property type="match status" value="1"/>
</dbReference>